<keyword evidence="2" id="KW-0813">Transport</keyword>
<evidence type="ECO:0000256" key="4">
    <source>
        <dbReference type="ARBA" id="ARBA00022692"/>
    </source>
</evidence>
<keyword evidence="6 7" id="KW-0472">Membrane</keyword>
<reference evidence="8 9" key="1">
    <citation type="submission" date="2021-05" db="EMBL/GenBank/DDBJ databases">
        <title>Roseococcus sp. XZZS9, whole genome shotgun sequencing project.</title>
        <authorList>
            <person name="Zhao G."/>
            <person name="Shen L."/>
        </authorList>
    </citation>
    <scope>NUCLEOTIDE SEQUENCE [LARGE SCALE GENOMIC DNA]</scope>
    <source>
        <strain evidence="8 9">XZZS9</strain>
    </source>
</reference>
<feature type="transmembrane region" description="Helical" evidence="7">
    <location>
        <begin position="253"/>
        <end position="274"/>
    </location>
</feature>
<keyword evidence="9" id="KW-1185">Reference proteome</keyword>
<dbReference type="PANTHER" id="PTHR23517:SF13">
    <property type="entry name" value="MAJOR FACILITATOR SUPERFAMILY MFS_1"/>
    <property type="match status" value="1"/>
</dbReference>
<feature type="transmembrane region" description="Helical" evidence="7">
    <location>
        <begin position="144"/>
        <end position="165"/>
    </location>
</feature>
<dbReference type="Proteomes" id="UP000766336">
    <property type="component" value="Unassembled WGS sequence"/>
</dbReference>
<evidence type="ECO:0000256" key="5">
    <source>
        <dbReference type="ARBA" id="ARBA00022989"/>
    </source>
</evidence>
<organism evidence="8 9">
    <name type="scientific">Roseococcus pinisoli</name>
    <dbReference type="NCBI Taxonomy" id="2835040"/>
    <lineage>
        <taxon>Bacteria</taxon>
        <taxon>Pseudomonadati</taxon>
        <taxon>Pseudomonadota</taxon>
        <taxon>Alphaproteobacteria</taxon>
        <taxon>Acetobacterales</taxon>
        <taxon>Roseomonadaceae</taxon>
        <taxon>Roseococcus</taxon>
    </lineage>
</organism>
<evidence type="ECO:0000256" key="6">
    <source>
        <dbReference type="ARBA" id="ARBA00023136"/>
    </source>
</evidence>
<evidence type="ECO:0000256" key="7">
    <source>
        <dbReference type="SAM" id="Phobius"/>
    </source>
</evidence>
<feature type="transmembrane region" description="Helical" evidence="7">
    <location>
        <begin position="51"/>
        <end position="73"/>
    </location>
</feature>
<dbReference type="InterPro" id="IPR011701">
    <property type="entry name" value="MFS"/>
</dbReference>
<accession>A0ABS5QFZ1</accession>
<proteinExistence type="predicted"/>
<dbReference type="SUPFAM" id="SSF103473">
    <property type="entry name" value="MFS general substrate transporter"/>
    <property type="match status" value="1"/>
</dbReference>
<dbReference type="InterPro" id="IPR050171">
    <property type="entry name" value="MFS_Transporters"/>
</dbReference>
<feature type="transmembrane region" description="Helical" evidence="7">
    <location>
        <begin position="343"/>
        <end position="364"/>
    </location>
</feature>
<feature type="transmembrane region" description="Helical" evidence="7">
    <location>
        <begin position="109"/>
        <end position="132"/>
    </location>
</feature>
<feature type="transmembrane region" description="Helical" evidence="7">
    <location>
        <begin position="171"/>
        <end position="190"/>
    </location>
</feature>
<dbReference type="Gene3D" id="1.20.1250.20">
    <property type="entry name" value="MFS general substrate transporter like domains"/>
    <property type="match status" value="1"/>
</dbReference>
<dbReference type="InterPro" id="IPR036259">
    <property type="entry name" value="MFS_trans_sf"/>
</dbReference>
<evidence type="ECO:0000256" key="1">
    <source>
        <dbReference type="ARBA" id="ARBA00004651"/>
    </source>
</evidence>
<feature type="transmembrane region" description="Helical" evidence="7">
    <location>
        <begin position="376"/>
        <end position="394"/>
    </location>
</feature>
<evidence type="ECO:0000313" key="9">
    <source>
        <dbReference type="Proteomes" id="UP000766336"/>
    </source>
</evidence>
<evidence type="ECO:0000256" key="2">
    <source>
        <dbReference type="ARBA" id="ARBA00022448"/>
    </source>
</evidence>
<comment type="caution">
    <text evidence="8">The sequence shown here is derived from an EMBL/GenBank/DDBJ whole genome shotgun (WGS) entry which is preliminary data.</text>
</comment>
<evidence type="ECO:0000313" key="8">
    <source>
        <dbReference type="EMBL" id="MBS7811458.1"/>
    </source>
</evidence>
<evidence type="ECO:0000256" key="3">
    <source>
        <dbReference type="ARBA" id="ARBA00022475"/>
    </source>
</evidence>
<protein>
    <submittedName>
        <fullName evidence="8">MFS transporter</fullName>
    </submittedName>
</protein>
<feature type="transmembrane region" description="Helical" evidence="7">
    <location>
        <begin position="226"/>
        <end position="247"/>
    </location>
</feature>
<feature type="transmembrane region" description="Helical" evidence="7">
    <location>
        <begin position="281"/>
        <end position="301"/>
    </location>
</feature>
<keyword evidence="3" id="KW-1003">Cell membrane</keyword>
<dbReference type="Pfam" id="PF07690">
    <property type="entry name" value="MFS_1"/>
    <property type="match status" value="1"/>
</dbReference>
<keyword evidence="5 7" id="KW-1133">Transmembrane helix</keyword>
<keyword evidence="4 7" id="KW-0812">Transmembrane</keyword>
<feature type="transmembrane region" description="Helical" evidence="7">
    <location>
        <begin position="85"/>
        <end position="103"/>
    </location>
</feature>
<sequence>MSSTNPCMAVGEAIPSRAMLSFGAVALGTILAGSSAPTPLYRLYQEEMGFPPLILTLIFAAYALALLVALLTAGSLSDHIGRRPVISAALLLAAGAMVLFATAETPAMLVAARVVQGLSAGMGAAALGAALLDADRARAPMVNSIAPFAGMAAGALGASLLAAYAPLPHQLVYLLLLAAFLTQAALIWWIPETAARRPGALASLRPHVEVPPQARRTLLAITPMNLAAWAAGGFYLSLMPSLLRAVTGVSSPLIGGAVVALMTLSAAAAVLVWRGLPPQRALAAGAGSLSFGVLALLLGAQTGSVPLLIAAAVLIGGGLGGGFFGASRSLLPLAAPQERAGLLAAFYVQSYLAFSLPALLAGLMVQTIGLVPTTHVFGGAVFLLSAGSLAAMRVRSDPAQP</sequence>
<gene>
    <name evidence="8" type="ORF">KHU32_10950</name>
</gene>
<dbReference type="EMBL" id="JAHCDA010000002">
    <property type="protein sequence ID" value="MBS7811458.1"/>
    <property type="molecule type" value="Genomic_DNA"/>
</dbReference>
<comment type="subcellular location">
    <subcellularLocation>
        <location evidence="1">Cell membrane</location>
        <topology evidence="1">Multi-pass membrane protein</topology>
    </subcellularLocation>
</comment>
<dbReference type="PANTHER" id="PTHR23517">
    <property type="entry name" value="RESISTANCE PROTEIN MDTM, PUTATIVE-RELATED-RELATED"/>
    <property type="match status" value="1"/>
</dbReference>
<feature type="transmembrane region" description="Helical" evidence="7">
    <location>
        <begin position="307"/>
        <end position="331"/>
    </location>
</feature>
<name>A0ABS5QFZ1_9PROT</name>
<dbReference type="RefSeq" id="WP_213670136.1">
    <property type="nucleotide sequence ID" value="NZ_JAHCDA010000002.1"/>
</dbReference>